<dbReference type="CTD" id="3632"/>
<keyword evidence="2" id="KW-0378">Hydrolase</keyword>
<dbReference type="InterPro" id="IPR000300">
    <property type="entry name" value="IPPc"/>
</dbReference>
<dbReference type="InterPro" id="IPR039737">
    <property type="entry name" value="INPP5A"/>
</dbReference>
<dbReference type="SMART" id="SM00128">
    <property type="entry name" value="IPPc"/>
    <property type="match status" value="1"/>
</dbReference>
<dbReference type="RefSeq" id="XP_014889068.1">
    <property type="nucleotide sequence ID" value="XM_015033582.1"/>
</dbReference>
<sequence length="422" mass="49182">MMARRTAELGAKILLVTANVGSLFEDTENLQKVWLKEFFETVKAQKPTFLALHCQECGGKSLESGVTEVKRFVKELMAAQELKDYSRARVYIDESYESPERFTALGCFYFIHDSLKNVLEYNFEDARFHKVTGKEIRSIKQCKSPMAQKEKFPANFFEQCQWSRKGFIRTRWSLSSCNFDLVNVHLFHDAHNVVAWKESPSYYAGIRRKAMDFVLHRISDEQHEKLPFFLFGDFNFRLDTRELFEHHLCYNTKLETITNSNNEVDKIRYREIGNDQKVILEVEKKSFNFADPNIFQANNGTSLLEYDKELGAFRDQVDEMEITFPPTYPYSEDVHHAKQYNTTRCPAWCDRILLSISAKHLMAMPKDKREEEEQENDENSIVYDNIGPNVCMGDHKPVFLSFRLPAGKGNPYACTCRCCVVQ</sequence>
<evidence type="ECO:0000313" key="5">
    <source>
        <dbReference type="Ensembl" id="ENSPLAP00000015723.1"/>
    </source>
</evidence>
<name>A0A3B3USA1_9TELE</name>
<evidence type="ECO:0000313" key="6">
    <source>
        <dbReference type="Proteomes" id="UP000261500"/>
    </source>
</evidence>
<protein>
    <recommendedName>
        <fullName evidence="1">inositol-polyphosphate 5-phosphatase</fullName>
        <ecNumber evidence="1">3.1.3.56</ecNumber>
    </recommendedName>
</protein>
<evidence type="ECO:0000259" key="4">
    <source>
        <dbReference type="SMART" id="SM00128"/>
    </source>
</evidence>
<dbReference type="PANTHER" id="PTHR12997">
    <property type="entry name" value="TYPE I INOSITOL-1,4,5-TRISPHOSPHATE 5-PHOSPHATASE"/>
    <property type="match status" value="1"/>
</dbReference>
<accession>A0A3B3USA1</accession>
<evidence type="ECO:0000256" key="1">
    <source>
        <dbReference type="ARBA" id="ARBA00012997"/>
    </source>
</evidence>
<dbReference type="SUPFAM" id="SSF56219">
    <property type="entry name" value="DNase I-like"/>
    <property type="match status" value="1"/>
</dbReference>
<keyword evidence="6" id="KW-1185">Reference proteome</keyword>
<dbReference type="STRING" id="48699.ENSPLAP00000015723"/>
<organism evidence="5 6">
    <name type="scientific">Poecilia latipinna</name>
    <name type="common">sailfin molly</name>
    <dbReference type="NCBI Taxonomy" id="48699"/>
    <lineage>
        <taxon>Eukaryota</taxon>
        <taxon>Metazoa</taxon>
        <taxon>Chordata</taxon>
        <taxon>Craniata</taxon>
        <taxon>Vertebrata</taxon>
        <taxon>Euteleostomi</taxon>
        <taxon>Actinopterygii</taxon>
        <taxon>Neopterygii</taxon>
        <taxon>Teleostei</taxon>
        <taxon>Neoteleostei</taxon>
        <taxon>Acanthomorphata</taxon>
        <taxon>Ovalentaria</taxon>
        <taxon>Atherinomorphae</taxon>
        <taxon>Cyprinodontiformes</taxon>
        <taxon>Poeciliidae</taxon>
        <taxon>Poeciliinae</taxon>
        <taxon>Poecilia</taxon>
    </lineage>
</organism>
<evidence type="ECO:0000256" key="3">
    <source>
        <dbReference type="ARBA" id="ARBA00023599"/>
    </source>
</evidence>
<dbReference type="PANTHER" id="PTHR12997:SF2">
    <property type="entry name" value="INOSITOL POLYPHOSPHATE-5-PHOSPHATASE A"/>
    <property type="match status" value="1"/>
</dbReference>
<dbReference type="Proteomes" id="UP000261500">
    <property type="component" value="Unplaced"/>
</dbReference>
<comment type="similarity">
    <text evidence="3">Belongs to the inositol 1,4,5-trisphosphate 5-phosphatase type I family.</text>
</comment>
<reference evidence="5" key="2">
    <citation type="submission" date="2025-09" db="UniProtKB">
        <authorList>
            <consortium name="Ensembl"/>
        </authorList>
    </citation>
    <scope>IDENTIFICATION</scope>
</reference>
<dbReference type="GO" id="GO:0046856">
    <property type="term" value="P:phosphatidylinositol dephosphorylation"/>
    <property type="evidence" value="ECO:0007669"/>
    <property type="project" value="InterPro"/>
</dbReference>
<feature type="domain" description="Inositol polyphosphate-related phosphatase" evidence="4">
    <location>
        <begin position="9"/>
        <end position="410"/>
    </location>
</feature>
<dbReference type="Ensembl" id="ENSPLAT00000030781.1">
    <property type="protein sequence ID" value="ENSPLAP00000015723.1"/>
    <property type="gene ID" value="ENSPLAG00000019710.1"/>
</dbReference>
<dbReference type="GO" id="GO:0004445">
    <property type="term" value="F:inositol-polyphosphate 5-phosphatase activity"/>
    <property type="evidence" value="ECO:0007669"/>
    <property type="project" value="UniProtKB-EC"/>
</dbReference>
<dbReference type="InterPro" id="IPR036691">
    <property type="entry name" value="Endo/exonu/phosph_ase_sf"/>
</dbReference>
<evidence type="ECO:0000256" key="2">
    <source>
        <dbReference type="ARBA" id="ARBA00022801"/>
    </source>
</evidence>
<dbReference type="Pfam" id="PF22669">
    <property type="entry name" value="Exo_endo_phos2"/>
    <property type="match status" value="1"/>
</dbReference>
<dbReference type="AlphaFoldDB" id="A0A3B3USA1"/>
<dbReference type="GeneTree" id="ENSGT00390000015226"/>
<dbReference type="GeneID" id="106948104"/>
<proteinExistence type="inferred from homology"/>
<dbReference type="Gene3D" id="3.60.10.10">
    <property type="entry name" value="Endonuclease/exonuclease/phosphatase"/>
    <property type="match status" value="1"/>
</dbReference>
<dbReference type="EC" id="3.1.3.56" evidence="1"/>
<reference evidence="5" key="1">
    <citation type="submission" date="2025-08" db="UniProtKB">
        <authorList>
            <consortium name="Ensembl"/>
        </authorList>
    </citation>
    <scope>IDENTIFICATION</scope>
</reference>